<reference evidence="5" key="2">
    <citation type="submission" date="2019-06" db="EMBL/GenBank/DDBJ databases">
        <title>Co-occurence of chitin degradation, pigmentation and bioactivity in marine Pseudoalteromonas.</title>
        <authorList>
            <person name="Sonnenschein E.C."/>
            <person name="Bech P.K."/>
        </authorList>
    </citation>
    <scope>NUCLEOTIDE SEQUENCE [LARGE SCALE GENOMIC DNA]</scope>
    <source>
        <strain evidence="5">S2231</strain>
    </source>
</reference>
<feature type="domain" description="DUF4376" evidence="1">
    <location>
        <begin position="187"/>
        <end position="260"/>
    </location>
</feature>
<dbReference type="AlphaFoldDB" id="A0A5S3XR03"/>
<sequence>MTQAQINQQAGTQSSAQASTELETLVAGTPEHTAAVHAAEVAVAETAHEVTVHEITYQDVQTKMALRHPRAQIDALLQQAIAQEQANYDAAHAQWLVEVAQTQALIDTAVAHNATNPDEPQVVPELPSEPVIDMALRRACYKQSFVDVDLALTTEAEPAKVVFDDDALITYHHPATEAHSAEHIEQVKRARFKAQRAIDVAAITVEIEGLVFDGDETAQTRMARAAVVMDDTESVSWVLADNSQTSVNKAQLVAACKAAGLEQTRLWMSEG</sequence>
<reference evidence="4 5" key="1">
    <citation type="submission" date="2017-12" db="EMBL/GenBank/DDBJ databases">
        <authorList>
            <person name="Paulsen S."/>
            <person name="Gram L.K."/>
        </authorList>
    </citation>
    <scope>NUCLEOTIDE SEQUENCE [LARGE SCALE GENOMIC DNA]</scope>
    <source>
        <strain evidence="3 5">S2231</strain>
        <strain evidence="2 4">S2233</strain>
    </source>
</reference>
<evidence type="ECO:0000259" key="1">
    <source>
        <dbReference type="Pfam" id="PF14301"/>
    </source>
</evidence>
<reference evidence="3" key="3">
    <citation type="submission" date="2019-09" db="EMBL/GenBank/DDBJ databases">
        <title>Co-occurence of chitin degradation, pigmentation and bioactivity in marine Pseudoalteromonas.</title>
        <authorList>
            <person name="Sonnenschein E.C."/>
            <person name="Bech P.K."/>
        </authorList>
    </citation>
    <scope>NUCLEOTIDE SEQUENCE</scope>
    <source>
        <strain evidence="3">S2231</strain>
        <strain evidence="2 4">S2233</strain>
    </source>
</reference>
<organism evidence="3 5">
    <name type="scientific">Pseudoalteromonas citrea</name>
    <dbReference type="NCBI Taxonomy" id="43655"/>
    <lineage>
        <taxon>Bacteria</taxon>
        <taxon>Pseudomonadati</taxon>
        <taxon>Pseudomonadota</taxon>
        <taxon>Gammaproteobacteria</taxon>
        <taxon>Alteromonadales</taxon>
        <taxon>Pseudoalteromonadaceae</taxon>
        <taxon>Pseudoalteromonas</taxon>
    </lineage>
</organism>
<evidence type="ECO:0000313" key="5">
    <source>
        <dbReference type="Proteomes" id="UP000307706"/>
    </source>
</evidence>
<dbReference type="Proteomes" id="UP000307706">
    <property type="component" value="Unassembled WGS sequence"/>
</dbReference>
<dbReference type="InterPro" id="IPR025484">
    <property type="entry name" value="DUF4376"/>
</dbReference>
<dbReference type="Proteomes" id="UP000305730">
    <property type="component" value="Unassembled WGS sequence"/>
</dbReference>
<accession>A0A5S3XR03</accession>
<dbReference type="OrthoDB" id="6288705at2"/>
<comment type="caution">
    <text evidence="3">The sequence shown here is derived from an EMBL/GenBank/DDBJ whole genome shotgun (WGS) entry which is preliminary data.</text>
</comment>
<gene>
    <name evidence="3" type="ORF">CWB96_12360</name>
    <name evidence="2" type="ORF">CWB97_01910</name>
</gene>
<keyword evidence="4" id="KW-1185">Reference proteome</keyword>
<dbReference type="Pfam" id="PF14301">
    <property type="entry name" value="DUF4376"/>
    <property type="match status" value="1"/>
</dbReference>
<dbReference type="EMBL" id="PNCL01000058">
    <property type="protein sequence ID" value="TMP58156.1"/>
    <property type="molecule type" value="Genomic_DNA"/>
</dbReference>
<dbReference type="RefSeq" id="WP_138594551.1">
    <property type="nucleotide sequence ID" value="NZ_PNCK01000008.1"/>
</dbReference>
<evidence type="ECO:0000313" key="2">
    <source>
        <dbReference type="EMBL" id="TMP46389.1"/>
    </source>
</evidence>
<dbReference type="EMBL" id="PNCK01000008">
    <property type="protein sequence ID" value="TMP46389.1"/>
    <property type="molecule type" value="Genomic_DNA"/>
</dbReference>
<name>A0A5S3XR03_9GAMM</name>
<proteinExistence type="predicted"/>
<evidence type="ECO:0000313" key="4">
    <source>
        <dbReference type="Proteomes" id="UP000305730"/>
    </source>
</evidence>
<evidence type="ECO:0000313" key="3">
    <source>
        <dbReference type="EMBL" id="TMP58156.1"/>
    </source>
</evidence>
<protein>
    <recommendedName>
        <fullName evidence="1">DUF4376 domain-containing protein</fullName>
    </recommendedName>
</protein>